<dbReference type="Gene3D" id="4.10.240.10">
    <property type="entry name" value="Zn(2)-C6 fungal-type DNA-binding domain"/>
    <property type="match status" value="1"/>
</dbReference>
<dbReference type="OrthoDB" id="2346485at2759"/>
<feature type="region of interest" description="Disordered" evidence="2">
    <location>
        <begin position="1"/>
        <end position="27"/>
    </location>
</feature>
<name>A0A397TL01_9GLOM</name>
<organism evidence="4 5">
    <name type="scientific">Glomus cerebriforme</name>
    <dbReference type="NCBI Taxonomy" id="658196"/>
    <lineage>
        <taxon>Eukaryota</taxon>
        <taxon>Fungi</taxon>
        <taxon>Fungi incertae sedis</taxon>
        <taxon>Mucoromycota</taxon>
        <taxon>Glomeromycotina</taxon>
        <taxon>Glomeromycetes</taxon>
        <taxon>Glomerales</taxon>
        <taxon>Glomeraceae</taxon>
        <taxon>Glomus</taxon>
    </lineage>
</organism>
<dbReference type="SUPFAM" id="SSF57701">
    <property type="entry name" value="Zn2/Cys6 DNA-binding domain"/>
    <property type="match status" value="1"/>
</dbReference>
<dbReference type="EMBL" id="QKYT01000033">
    <property type="protein sequence ID" value="RIA97175.1"/>
    <property type="molecule type" value="Genomic_DNA"/>
</dbReference>
<dbReference type="PROSITE" id="PS00463">
    <property type="entry name" value="ZN2_CY6_FUNGAL_1"/>
    <property type="match status" value="1"/>
</dbReference>
<dbReference type="PROSITE" id="PS50048">
    <property type="entry name" value="ZN2_CY6_FUNGAL_2"/>
    <property type="match status" value="1"/>
</dbReference>
<feature type="coiled-coil region" evidence="1">
    <location>
        <begin position="90"/>
        <end position="124"/>
    </location>
</feature>
<keyword evidence="1" id="KW-0175">Coiled coil</keyword>
<feature type="domain" description="Zn(2)-C6 fungal-type" evidence="3">
    <location>
        <begin position="34"/>
        <end position="67"/>
    </location>
</feature>
<dbReference type="GO" id="GO:0008270">
    <property type="term" value="F:zinc ion binding"/>
    <property type="evidence" value="ECO:0007669"/>
    <property type="project" value="InterPro"/>
</dbReference>
<evidence type="ECO:0000313" key="4">
    <source>
        <dbReference type="EMBL" id="RIA97175.1"/>
    </source>
</evidence>
<dbReference type="InterPro" id="IPR001138">
    <property type="entry name" value="Zn2Cys6_DnaBD"/>
</dbReference>
<keyword evidence="5" id="KW-1185">Reference proteome</keyword>
<sequence length="394" mass="45203">MNSQTTITSSHDLQTTPPSPNKSQRRRGKINIVACDRCKRDKKRCDGNYLTQKACKYCRNHNDVCVYSEPNLLRISRILNTAAKNAAAGEERENDPIQDLQEQIKQYENTIILLASQLENKKESDTTEFIGKLYLSLFANPQISNEQTIILKKLCEMTNNVNSNIDSENINKIRNNLLILTLDDRTEIEKGQSWEELENFVNNNNNNSSDNMIPLTNTNIFGFSYPSGSTTPIPSPQFLDHDFSVTNNQVSSPKKRKFEKNYEPYPSGGHIVIRPKKDTNVFVWHQNDLREDVPIIAFHAPQEHHETETFQTSNVQFDDISSNENLQFSNLLSPNESYGFDLDEADHQFSNITSPTFSNNSFSDDNIEFPTFVPHPSVELMEFFPDQINFNENF</sequence>
<dbReference type="SMART" id="SM00066">
    <property type="entry name" value="GAL4"/>
    <property type="match status" value="1"/>
</dbReference>
<evidence type="ECO:0000256" key="1">
    <source>
        <dbReference type="SAM" id="Coils"/>
    </source>
</evidence>
<reference evidence="4 5" key="1">
    <citation type="submission" date="2018-06" db="EMBL/GenBank/DDBJ databases">
        <title>Comparative genomics reveals the genomic features of Rhizophagus irregularis, R. cerebriforme, R. diaphanum and Gigaspora rosea, and their symbiotic lifestyle signature.</title>
        <authorList>
            <person name="Morin E."/>
            <person name="San Clemente H."/>
            <person name="Chen E.C.H."/>
            <person name="De La Providencia I."/>
            <person name="Hainaut M."/>
            <person name="Kuo A."/>
            <person name="Kohler A."/>
            <person name="Murat C."/>
            <person name="Tang N."/>
            <person name="Roy S."/>
            <person name="Loubradou J."/>
            <person name="Henrissat B."/>
            <person name="Grigoriev I.V."/>
            <person name="Corradi N."/>
            <person name="Roux C."/>
            <person name="Martin F.M."/>
        </authorList>
    </citation>
    <scope>NUCLEOTIDE SEQUENCE [LARGE SCALE GENOMIC DNA]</scope>
    <source>
        <strain evidence="4 5">DAOM 227022</strain>
    </source>
</reference>
<dbReference type="Proteomes" id="UP000265703">
    <property type="component" value="Unassembled WGS sequence"/>
</dbReference>
<protein>
    <recommendedName>
        <fullName evidence="3">Zn(2)-C6 fungal-type domain-containing protein</fullName>
    </recommendedName>
</protein>
<proteinExistence type="predicted"/>
<gene>
    <name evidence="4" type="ORF">C1645_307239</name>
</gene>
<evidence type="ECO:0000256" key="2">
    <source>
        <dbReference type="SAM" id="MobiDB-lite"/>
    </source>
</evidence>
<feature type="compositionally biased region" description="Polar residues" evidence="2">
    <location>
        <begin position="1"/>
        <end position="16"/>
    </location>
</feature>
<dbReference type="Pfam" id="PF00172">
    <property type="entry name" value="Zn_clus"/>
    <property type="match status" value="1"/>
</dbReference>
<accession>A0A397TL01</accession>
<dbReference type="CDD" id="cd00067">
    <property type="entry name" value="GAL4"/>
    <property type="match status" value="1"/>
</dbReference>
<dbReference type="AlphaFoldDB" id="A0A397TL01"/>
<dbReference type="GO" id="GO:0000981">
    <property type="term" value="F:DNA-binding transcription factor activity, RNA polymerase II-specific"/>
    <property type="evidence" value="ECO:0007669"/>
    <property type="project" value="InterPro"/>
</dbReference>
<comment type="caution">
    <text evidence="4">The sequence shown here is derived from an EMBL/GenBank/DDBJ whole genome shotgun (WGS) entry which is preliminary data.</text>
</comment>
<dbReference type="InterPro" id="IPR036864">
    <property type="entry name" value="Zn2-C6_fun-type_DNA-bd_sf"/>
</dbReference>
<evidence type="ECO:0000313" key="5">
    <source>
        <dbReference type="Proteomes" id="UP000265703"/>
    </source>
</evidence>
<evidence type="ECO:0000259" key="3">
    <source>
        <dbReference type="PROSITE" id="PS50048"/>
    </source>
</evidence>